<gene>
    <name evidence="1" type="ORF">GJ700_08465</name>
</gene>
<proteinExistence type="predicted"/>
<dbReference type="Pfam" id="PF14099">
    <property type="entry name" value="Polysacc_lyase"/>
    <property type="match status" value="1"/>
</dbReference>
<evidence type="ECO:0000313" key="2">
    <source>
        <dbReference type="Proteomes" id="UP000446768"/>
    </source>
</evidence>
<organism evidence="1 2">
    <name type="scientific">Pseudoduganella rivuli</name>
    <dbReference type="NCBI Taxonomy" id="2666085"/>
    <lineage>
        <taxon>Bacteria</taxon>
        <taxon>Pseudomonadati</taxon>
        <taxon>Pseudomonadota</taxon>
        <taxon>Betaproteobacteria</taxon>
        <taxon>Burkholderiales</taxon>
        <taxon>Oxalobacteraceae</taxon>
        <taxon>Telluria group</taxon>
        <taxon>Pseudoduganella</taxon>
    </lineage>
</organism>
<dbReference type="Gene3D" id="2.60.120.200">
    <property type="match status" value="1"/>
</dbReference>
<name>A0A7X2LQV2_9BURK</name>
<keyword evidence="2" id="KW-1185">Reference proteome</keyword>
<protein>
    <recommendedName>
        <fullName evidence="3">LamG domain-containing protein</fullName>
    </recommendedName>
</protein>
<dbReference type="EMBL" id="WKJJ01000004">
    <property type="protein sequence ID" value="MRV71760.1"/>
    <property type="molecule type" value="Genomic_DNA"/>
</dbReference>
<dbReference type="Proteomes" id="UP000446768">
    <property type="component" value="Unassembled WGS sequence"/>
</dbReference>
<dbReference type="InterPro" id="IPR025975">
    <property type="entry name" value="Polysacc_lyase"/>
</dbReference>
<evidence type="ECO:0008006" key="3">
    <source>
        <dbReference type="Google" id="ProtNLM"/>
    </source>
</evidence>
<sequence>MLLCLPFASASWENHMKSFKQACLFTGLLSGLSLCGAASAQIDPLIGGVTAPSAFYDRYALNAAGSGNIAFISDPAGSGRSVVSSVVRSTDAAVGGLMRTDYYPLNEAQATGVRWYGISVYLPSGWAVHPNPAVIAQIDSSSASTAALAAPLSLLVRGSALELNVNANYLDAASATAANSVRQVIKLGPATTGRWFCLVVRSDWQPTLGSGSTTMWMNGEKVYYASNSTNSYYGALQRPRAGLLFPGLMGVTERTLVSDFIRVGGPTTTALQMYQNSPCSSFVNGSNIQW</sequence>
<comment type="caution">
    <text evidence="1">The sequence shown here is derived from an EMBL/GenBank/DDBJ whole genome shotgun (WGS) entry which is preliminary data.</text>
</comment>
<accession>A0A7X2LQV2</accession>
<reference evidence="1 2" key="1">
    <citation type="submission" date="2019-11" db="EMBL/GenBank/DDBJ databases">
        <title>Novel species isolated from a subtropical stream in China.</title>
        <authorList>
            <person name="Lu H."/>
        </authorList>
    </citation>
    <scope>NUCLEOTIDE SEQUENCE [LARGE SCALE GENOMIC DNA]</scope>
    <source>
        <strain evidence="1 2">FT92W</strain>
    </source>
</reference>
<evidence type="ECO:0000313" key="1">
    <source>
        <dbReference type="EMBL" id="MRV71760.1"/>
    </source>
</evidence>
<dbReference type="AlphaFoldDB" id="A0A7X2LQV2"/>